<dbReference type="Gene3D" id="3.40.50.12280">
    <property type="match status" value="1"/>
</dbReference>
<keyword evidence="9" id="KW-0560">Oxidoreductase</keyword>
<keyword evidence="3" id="KW-0004">4Fe-4S</keyword>
<keyword evidence="10" id="KW-1185">Reference proteome</keyword>
<comment type="similarity">
    <text evidence="2">Belongs to the complex I 20 kDa subunit family.</text>
</comment>
<evidence type="ECO:0000313" key="10">
    <source>
        <dbReference type="Proteomes" id="UP000644115"/>
    </source>
</evidence>
<keyword evidence="6" id="KW-0411">Iron-sulfur</keyword>
<reference evidence="9" key="1">
    <citation type="submission" date="2020-08" db="EMBL/GenBank/DDBJ databases">
        <authorList>
            <person name="Liu C."/>
            <person name="Sun Q."/>
        </authorList>
    </citation>
    <scope>NUCLEOTIDE SEQUENCE</scope>
    <source>
        <strain evidence="9">BX16</strain>
    </source>
</reference>
<comment type="cofactor">
    <cofactor evidence="1">
        <name>[4Fe-4S] cluster</name>
        <dbReference type="ChEBI" id="CHEBI:49883"/>
    </cofactor>
</comment>
<name>A0A923NB27_9FIRM</name>
<dbReference type="InterPro" id="IPR052375">
    <property type="entry name" value="Complex_I_20kDa-like"/>
</dbReference>
<protein>
    <submittedName>
        <fullName evidence="9">NADH-quinone oxidoreductase subunit NuoB</fullName>
        <ecNumber evidence="9">1.6.5.11</ecNumber>
    </submittedName>
</protein>
<proteinExistence type="inferred from homology"/>
<evidence type="ECO:0000313" key="9">
    <source>
        <dbReference type="EMBL" id="MBC5999490.1"/>
    </source>
</evidence>
<evidence type="ECO:0000256" key="5">
    <source>
        <dbReference type="ARBA" id="ARBA00023004"/>
    </source>
</evidence>
<dbReference type="InterPro" id="IPR006137">
    <property type="entry name" value="NADH_UbQ_OxRdtase-like_20kDa"/>
</dbReference>
<dbReference type="EMBL" id="JACRWC010000070">
    <property type="protein sequence ID" value="MBC5999490.1"/>
    <property type="molecule type" value="Genomic_DNA"/>
</dbReference>
<dbReference type="GO" id="GO:0046872">
    <property type="term" value="F:metal ion binding"/>
    <property type="evidence" value="ECO:0007669"/>
    <property type="project" value="UniProtKB-KW"/>
</dbReference>
<organism evidence="9 10">
    <name type="scientific">Lentihominibacter faecis</name>
    <dbReference type="NCBI Taxonomy" id="2764712"/>
    <lineage>
        <taxon>Bacteria</taxon>
        <taxon>Bacillati</taxon>
        <taxon>Bacillota</taxon>
        <taxon>Clostridia</taxon>
        <taxon>Peptostreptococcales</taxon>
        <taxon>Anaerovoracaceae</taxon>
        <taxon>Lentihominibacter</taxon>
    </lineage>
</organism>
<dbReference type="GO" id="GO:0051539">
    <property type="term" value="F:4 iron, 4 sulfur cluster binding"/>
    <property type="evidence" value="ECO:0007669"/>
    <property type="project" value="UniProtKB-KW"/>
</dbReference>
<evidence type="ECO:0000256" key="4">
    <source>
        <dbReference type="ARBA" id="ARBA00022723"/>
    </source>
</evidence>
<evidence type="ECO:0000256" key="3">
    <source>
        <dbReference type="ARBA" id="ARBA00022485"/>
    </source>
</evidence>
<dbReference type="EC" id="1.6.5.11" evidence="9"/>
<dbReference type="AlphaFoldDB" id="A0A923NB27"/>
<dbReference type="Proteomes" id="UP000644115">
    <property type="component" value="Unassembled WGS sequence"/>
</dbReference>
<accession>A0A923NB27</accession>
<dbReference type="PANTHER" id="PTHR42989">
    <property type="entry name" value="HYDROGENASE-4 COMPONENT I"/>
    <property type="match status" value="1"/>
</dbReference>
<dbReference type="GO" id="GO:0016491">
    <property type="term" value="F:oxidoreductase activity"/>
    <property type="evidence" value="ECO:0007669"/>
    <property type="project" value="UniProtKB-KW"/>
</dbReference>
<gene>
    <name evidence="9" type="primary">nuoB</name>
    <name evidence="9" type="ORF">H8876_05705</name>
</gene>
<evidence type="ECO:0000256" key="6">
    <source>
        <dbReference type="ARBA" id="ARBA00023014"/>
    </source>
</evidence>
<sequence>MSYVEKNPWILHFDGSGCSGCGMEVQACFSPKFDVEQYGVRKTDNPKHADVLLITGIVEEENRDYLVHLYENMAEPKAVVAVGACACSGGIFEGCGDVVCGADQVLPVDLYVPGCAARPEIIIDGILKCFEKPETLEEPVAVEDPAKDEQEKIEEKPEDVTEEEQDDEE</sequence>
<evidence type="ECO:0000259" key="8">
    <source>
        <dbReference type="Pfam" id="PF01058"/>
    </source>
</evidence>
<feature type="compositionally biased region" description="Basic and acidic residues" evidence="7">
    <location>
        <begin position="144"/>
        <end position="159"/>
    </location>
</feature>
<dbReference type="Pfam" id="PF01058">
    <property type="entry name" value="Oxidored_q6"/>
    <property type="match status" value="1"/>
</dbReference>
<dbReference type="RefSeq" id="WP_249286918.1">
    <property type="nucleotide sequence ID" value="NZ_JACRWC010000070.1"/>
</dbReference>
<dbReference type="NCBIfam" id="NF005012">
    <property type="entry name" value="PRK06411.1"/>
    <property type="match status" value="1"/>
</dbReference>
<dbReference type="PANTHER" id="PTHR42989:SF1">
    <property type="entry name" value="FORMATE HYDROGENLYASE SUBUNIT 7-RELATED"/>
    <property type="match status" value="1"/>
</dbReference>
<keyword evidence="4" id="KW-0479">Metal-binding</keyword>
<evidence type="ECO:0000256" key="7">
    <source>
        <dbReference type="SAM" id="MobiDB-lite"/>
    </source>
</evidence>
<feature type="region of interest" description="Disordered" evidence="7">
    <location>
        <begin position="138"/>
        <end position="169"/>
    </location>
</feature>
<feature type="compositionally biased region" description="Acidic residues" evidence="7">
    <location>
        <begin position="160"/>
        <end position="169"/>
    </location>
</feature>
<evidence type="ECO:0000256" key="2">
    <source>
        <dbReference type="ARBA" id="ARBA00009173"/>
    </source>
</evidence>
<keyword evidence="5" id="KW-0408">Iron</keyword>
<feature type="domain" description="NADH:ubiquinone oxidoreductase-like 20kDa subunit" evidence="8">
    <location>
        <begin position="18"/>
        <end position="128"/>
    </location>
</feature>
<comment type="caution">
    <text evidence="9">The sequence shown here is derived from an EMBL/GenBank/DDBJ whole genome shotgun (WGS) entry which is preliminary data.</text>
</comment>
<evidence type="ECO:0000256" key="1">
    <source>
        <dbReference type="ARBA" id="ARBA00001966"/>
    </source>
</evidence>
<dbReference type="SUPFAM" id="SSF56770">
    <property type="entry name" value="HydA/Nqo6-like"/>
    <property type="match status" value="1"/>
</dbReference>